<evidence type="ECO:0000313" key="1">
    <source>
        <dbReference type="EMBL" id="GBP66131.1"/>
    </source>
</evidence>
<proteinExistence type="predicted"/>
<accession>A0A4C1XQJ3</accession>
<dbReference type="EMBL" id="BGZK01000948">
    <property type="protein sequence ID" value="GBP66131.1"/>
    <property type="molecule type" value="Genomic_DNA"/>
</dbReference>
<dbReference type="Proteomes" id="UP000299102">
    <property type="component" value="Unassembled WGS sequence"/>
</dbReference>
<sequence length="93" mass="11245">MHFAYFTYERHMCSIHRFAVVLYRPLQFPASHWSPRQDKIQTPKNRNKWHNSQKKQVEVLEDWTYRRNNMNGLSLRFIPGKRLSDLQANGIDV</sequence>
<organism evidence="1 2">
    <name type="scientific">Eumeta variegata</name>
    <name type="common">Bagworm moth</name>
    <name type="synonym">Eumeta japonica</name>
    <dbReference type="NCBI Taxonomy" id="151549"/>
    <lineage>
        <taxon>Eukaryota</taxon>
        <taxon>Metazoa</taxon>
        <taxon>Ecdysozoa</taxon>
        <taxon>Arthropoda</taxon>
        <taxon>Hexapoda</taxon>
        <taxon>Insecta</taxon>
        <taxon>Pterygota</taxon>
        <taxon>Neoptera</taxon>
        <taxon>Endopterygota</taxon>
        <taxon>Lepidoptera</taxon>
        <taxon>Glossata</taxon>
        <taxon>Ditrysia</taxon>
        <taxon>Tineoidea</taxon>
        <taxon>Psychidae</taxon>
        <taxon>Oiketicinae</taxon>
        <taxon>Eumeta</taxon>
    </lineage>
</organism>
<keyword evidence="2" id="KW-1185">Reference proteome</keyword>
<comment type="caution">
    <text evidence="1">The sequence shown here is derived from an EMBL/GenBank/DDBJ whole genome shotgun (WGS) entry which is preliminary data.</text>
</comment>
<reference evidence="1 2" key="1">
    <citation type="journal article" date="2019" name="Commun. Biol.">
        <title>The bagworm genome reveals a unique fibroin gene that provides high tensile strength.</title>
        <authorList>
            <person name="Kono N."/>
            <person name="Nakamura H."/>
            <person name="Ohtoshi R."/>
            <person name="Tomita M."/>
            <person name="Numata K."/>
            <person name="Arakawa K."/>
        </authorList>
    </citation>
    <scope>NUCLEOTIDE SEQUENCE [LARGE SCALE GENOMIC DNA]</scope>
</reference>
<evidence type="ECO:0000313" key="2">
    <source>
        <dbReference type="Proteomes" id="UP000299102"/>
    </source>
</evidence>
<name>A0A4C1XQJ3_EUMVA</name>
<protein>
    <submittedName>
        <fullName evidence="1">Uncharacterized protein</fullName>
    </submittedName>
</protein>
<gene>
    <name evidence="1" type="ORF">EVAR_51300_1</name>
</gene>
<dbReference type="AlphaFoldDB" id="A0A4C1XQJ3"/>